<dbReference type="SUPFAM" id="SSF56645">
    <property type="entry name" value="Acyl-CoA dehydrogenase NM domain-like"/>
    <property type="match status" value="1"/>
</dbReference>
<evidence type="ECO:0000256" key="1">
    <source>
        <dbReference type="ARBA" id="ARBA00023002"/>
    </source>
</evidence>
<protein>
    <submittedName>
        <fullName evidence="3">Hydrolase</fullName>
    </submittedName>
</protein>
<dbReference type="PIRSF" id="PIRSF016578">
    <property type="entry name" value="HsaA"/>
    <property type="match status" value="1"/>
</dbReference>
<dbReference type="InterPro" id="IPR036250">
    <property type="entry name" value="AcylCo_DH-like_C"/>
</dbReference>
<accession>A0ABS5TRK6</accession>
<name>A0ABS5TRK6_9ACTN</name>
<dbReference type="InterPro" id="IPR013107">
    <property type="entry name" value="Acyl-CoA_DH_C"/>
</dbReference>
<dbReference type="InterPro" id="IPR009100">
    <property type="entry name" value="AcylCoA_DH/oxidase_NM_dom_sf"/>
</dbReference>
<keyword evidence="3" id="KW-0378">Hydrolase</keyword>
<dbReference type="EMBL" id="JAHBAY010000017">
    <property type="protein sequence ID" value="MBT0773432.1"/>
    <property type="molecule type" value="Genomic_DNA"/>
</dbReference>
<dbReference type="SUPFAM" id="SSF47203">
    <property type="entry name" value="Acyl-CoA dehydrogenase C-terminal domain-like"/>
    <property type="match status" value="1"/>
</dbReference>
<dbReference type="Gene3D" id="1.20.140.10">
    <property type="entry name" value="Butyryl-CoA Dehydrogenase, subunit A, domain 3"/>
    <property type="match status" value="1"/>
</dbReference>
<dbReference type="RefSeq" id="WP_214159973.1">
    <property type="nucleotide sequence ID" value="NZ_JAHBAY010000017.1"/>
</dbReference>
<evidence type="ECO:0000259" key="2">
    <source>
        <dbReference type="Pfam" id="PF08028"/>
    </source>
</evidence>
<feature type="domain" description="Acyl-CoA dehydrogenase C-terminal" evidence="2">
    <location>
        <begin position="241"/>
        <end position="364"/>
    </location>
</feature>
<reference evidence="3 4" key="1">
    <citation type="submission" date="2021-05" db="EMBL/GenBank/DDBJ databases">
        <title>Kineosporia and Streptomyces sp. nov. two new marine actinobacteria isolated from Coral.</title>
        <authorList>
            <person name="Buangrab K."/>
            <person name="Sutthacheep M."/>
            <person name="Yeemin T."/>
            <person name="Harunari E."/>
            <person name="Igarashi Y."/>
            <person name="Kanchanasin P."/>
            <person name="Tanasupawat S."/>
            <person name="Phongsopitanun W."/>
        </authorList>
    </citation>
    <scope>NUCLEOTIDE SEQUENCE [LARGE SCALE GENOMIC DNA]</scope>
    <source>
        <strain evidence="3 4">J2-2</strain>
    </source>
</reference>
<keyword evidence="4" id="KW-1185">Reference proteome</keyword>
<dbReference type="Proteomes" id="UP001197247">
    <property type="component" value="Unassembled WGS sequence"/>
</dbReference>
<dbReference type="PANTHER" id="PTHR48083:SF19">
    <property type="entry name" value="FLAVIN-DEPENDENT MONOOXYGENASE, OXYGENASE SUBUNIT HSAA"/>
    <property type="match status" value="1"/>
</dbReference>
<organism evidence="3 4">
    <name type="scientific">Kineosporia corallincola</name>
    <dbReference type="NCBI Taxonomy" id="2835133"/>
    <lineage>
        <taxon>Bacteria</taxon>
        <taxon>Bacillati</taxon>
        <taxon>Actinomycetota</taxon>
        <taxon>Actinomycetes</taxon>
        <taxon>Kineosporiales</taxon>
        <taxon>Kineosporiaceae</taxon>
        <taxon>Kineosporia</taxon>
    </lineage>
</organism>
<proteinExistence type="predicted"/>
<keyword evidence="1" id="KW-0560">Oxidoreductase</keyword>
<comment type="caution">
    <text evidence="3">The sequence shown here is derived from an EMBL/GenBank/DDBJ whole genome shotgun (WGS) entry which is preliminary data.</text>
</comment>
<dbReference type="InterPro" id="IPR050741">
    <property type="entry name" value="Acyl-CoA_dehydrogenase"/>
</dbReference>
<dbReference type="InterPro" id="IPR046373">
    <property type="entry name" value="Acyl-CoA_Oxase/DH_mid-dom_sf"/>
</dbReference>
<evidence type="ECO:0000313" key="3">
    <source>
        <dbReference type="EMBL" id="MBT0773432.1"/>
    </source>
</evidence>
<dbReference type="Pfam" id="PF08028">
    <property type="entry name" value="Acyl-CoA_dh_2"/>
    <property type="match status" value="1"/>
</dbReference>
<dbReference type="GO" id="GO:0016787">
    <property type="term" value="F:hydrolase activity"/>
    <property type="evidence" value="ECO:0007669"/>
    <property type="project" value="UniProtKB-KW"/>
</dbReference>
<dbReference type="Gene3D" id="1.10.540.10">
    <property type="entry name" value="Acyl-CoA dehydrogenase/oxidase, N-terminal domain"/>
    <property type="match status" value="1"/>
</dbReference>
<dbReference type="InterPro" id="IPR037069">
    <property type="entry name" value="AcylCoA_DH/ox_N_sf"/>
</dbReference>
<dbReference type="Gene3D" id="2.40.110.10">
    <property type="entry name" value="Butyryl-CoA Dehydrogenase, subunit A, domain 2"/>
    <property type="match status" value="1"/>
</dbReference>
<dbReference type="PANTHER" id="PTHR48083">
    <property type="entry name" value="MEDIUM-CHAIN SPECIFIC ACYL-COA DEHYDROGENASE, MITOCHONDRIAL-RELATED"/>
    <property type="match status" value="1"/>
</dbReference>
<evidence type="ECO:0000313" key="4">
    <source>
        <dbReference type="Proteomes" id="UP001197247"/>
    </source>
</evidence>
<gene>
    <name evidence="3" type="ORF">KIH74_31085</name>
</gene>
<sequence length="380" mass="40044">MSVDPSVSVAPPAPADPLAGARQAAAVAARHAQEADAGRRLHPEVVEALDTAGFGAWLVPRRWGGVGGSYAGLTSAVATVGEECASAAWIASLLAYTGRFGGFLPTQGQAELWAEGPSTRVVSSLVSRDAVVRAEPGGWNLSGTWNYTSGIEYSQWAFVAATVQTGEGTHDRFFLVPRSAYRIEESWFTVGMRATGSHTLVLEGVSVPEHRSFPLSDLFQGRRATVDDDRSGLPLFAVNGLTFSAPVIGAARGALLHGGRNLAGGQNRRLAPSDAQRIAFARSAGEIDAAGLLLDRIAAGLDAADERAPQVVRGSRDASLAVDLSVRAVDQLFRAGGTRAQSEGDPLNRIWRDVNSAASHFVLQFEPAALGWAKEELAQH</sequence>